<name>A0A430FJY0_9BIFI</name>
<evidence type="ECO:0000313" key="1">
    <source>
        <dbReference type="EMBL" id="RSX53100.1"/>
    </source>
</evidence>
<proteinExistence type="predicted"/>
<reference evidence="1 2" key="1">
    <citation type="submission" date="2018-09" db="EMBL/GenBank/DDBJ databases">
        <title>Characterization of the phylogenetic diversity of five novel species belonging to the genus Bifidobacterium.</title>
        <authorList>
            <person name="Lugli G.A."/>
            <person name="Duranti S."/>
            <person name="Milani C."/>
        </authorList>
    </citation>
    <scope>NUCLEOTIDE SEQUENCE [LARGE SCALE GENOMIC DNA]</scope>
    <source>
        <strain evidence="1 2">2034B</strain>
    </source>
</reference>
<comment type="caution">
    <text evidence="1">The sequence shown here is derived from an EMBL/GenBank/DDBJ whole genome shotgun (WGS) entry which is preliminary data.</text>
</comment>
<protein>
    <submittedName>
        <fullName evidence="1">Uncharacterized protein</fullName>
    </submittedName>
</protein>
<organism evidence="1 2">
    <name type="scientific">Bifidobacterium goeldii</name>
    <dbReference type="NCBI Taxonomy" id="2306975"/>
    <lineage>
        <taxon>Bacteria</taxon>
        <taxon>Bacillati</taxon>
        <taxon>Actinomycetota</taxon>
        <taxon>Actinomycetes</taxon>
        <taxon>Bifidobacteriales</taxon>
        <taxon>Bifidobacteriaceae</taxon>
        <taxon>Bifidobacterium</taxon>
    </lineage>
</organism>
<gene>
    <name evidence="1" type="ORF">D2E25_1073</name>
</gene>
<dbReference type="EMBL" id="QXGL01000003">
    <property type="protein sequence ID" value="RSX53100.1"/>
    <property type="molecule type" value="Genomic_DNA"/>
</dbReference>
<evidence type="ECO:0000313" key="2">
    <source>
        <dbReference type="Proteomes" id="UP000287533"/>
    </source>
</evidence>
<sequence length="35" mass="4216">MWGKYGHEQREKASFASGFHHINLEDHDVDYFPHE</sequence>
<dbReference type="AlphaFoldDB" id="A0A430FJY0"/>
<dbReference type="Proteomes" id="UP000287533">
    <property type="component" value="Unassembled WGS sequence"/>
</dbReference>
<keyword evidence="2" id="KW-1185">Reference proteome</keyword>
<accession>A0A430FJY0</accession>